<dbReference type="GO" id="GO:0003677">
    <property type="term" value="F:DNA binding"/>
    <property type="evidence" value="ECO:0007669"/>
    <property type="project" value="UniProtKB-KW"/>
</dbReference>
<dbReference type="InterPro" id="IPR001387">
    <property type="entry name" value="Cro/C1-type_HTH"/>
</dbReference>
<dbReference type="AlphaFoldDB" id="A0A0C4WS64"/>
<dbReference type="InterPro" id="IPR013430">
    <property type="entry name" value="Toxin_antidote_HigA"/>
</dbReference>
<evidence type="ECO:0000259" key="2">
    <source>
        <dbReference type="PROSITE" id="PS50943"/>
    </source>
</evidence>
<keyword evidence="3" id="KW-0614">Plasmid</keyword>
<feature type="domain" description="HTH cro/C1-type" evidence="2">
    <location>
        <begin position="12"/>
        <end position="66"/>
    </location>
</feature>
<evidence type="ECO:0000256" key="1">
    <source>
        <dbReference type="ARBA" id="ARBA00023125"/>
    </source>
</evidence>
<dbReference type="HOGENOM" id="CLU_140230_5_3_6"/>
<keyword evidence="4" id="KW-1185">Reference proteome</keyword>
<dbReference type="Proteomes" id="UP000068210">
    <property type="component" value="Plasmid pAcX50c"/>
</dbReference>
<dbReference type="EMBL" id="CP010418">
    <property type="protein sequence ID" value="AJE23504.1"/>
    <property type="molecule type" value="Genomic_DNA"/>
</dbReference>
<dbReference type="InterPro" id="IPR010982">
    <property type="entry name" value="Lambda_DNA-bd_dom_sf"/>
</dbReference>
<sequence length="107" mass="11714">MAAAVHHPGEVLAQRLEAVGVSPTELARQLGVPANRITQIIKGKRGITGDSALRLAHWFGNEPQFWMNLQARYDLELAEAESGQAIRALPRGPIARHHKTNKHVQAA</sequence>
<keyword evidence="1" id="KW-0238">DNA-binding</keyword>
<dbReference type="NCBIfam" id="TIGR02607">
    <property type="entry name" value="antidote_HigA"/>
    <property type="match status" value="1"/>
</dbReference>
<evidence type="ECO:0000313" key="3">
    <source>
        <dbReference type="EMBL" id="AJE23504.1"/>
    </source>
</evidence>
<dbReference type="PANTHER" id="PTHR36924">
    <property type="entry name" value="ANTITOXIN HIGA-1"/>
    <property type="match status" value="1"/>
</dbReference>
<reference evidence="3 4" key="1">
    <citation type="journal article" date="2015" name="PLoS ONE">
        <title>Azotobacter Genomes: The Genome of Azotobacter chroococcum NCIMB 8003 (ATCC 4412).</title>
        <authorList>
            <person name="Robson R.L."/>
            <person name="Jones R."/>
            <person name="Robson R.M."/>
            <person name="Schwartz A."/>
            <person name="Richardson T.H."/>
        </authorList>
    </citation>
    <scope>NUCLEOTIDE SEQUENCE [LARGE SCALE GENOMIC DNA]</scope>
    <source>
        <strain evidence="3 4">NCIMB 8003</strain>
        <plasmid evidence="4">Plasmid pAcX50c</plasmid>
    </source>
</reference>
<dbReference type="Gene3D" id="1.10.260.40">
    <property type="entry name" value="lambda repressor-like DNA-binding domains"/>
    <property type="match status" value="1"/>
</dbReference>
<dbReference type="CDD" id="cd00093">
    <property type="entry name" value="HTH_XRE"/>
    <property type="match status" value="1"/>
</dbReference>
<dbReference type="KEGG" id="acx:Achr_c230"/>
<accession>A0A0C4WS64</accession>
<dbReference type="Pfam" id="PF01381">
    <property type="entry name" value="HTH_3"/>
    <property type="match status" value="1"/>
</dbReference>
<protein>
    <submittedName>
        <fullName evidence="3">Putative plasmid maintenance system antidote protein, XRE family</fullName>
    </submittedName>
</protein>
<geneLocation type="plasmid" evidence="3 4">
    <name>pAcX50c</name>
</geneLocation>
<evidence type="ECO:0000313" key="4">
    <source>
        <dbReference type="Proteomes" id="UP000068210"/>
    </source>
</evidence>
<gene>
    <name evidence="3" type="ORF">Achr_c230</name>
</gene>
<dbReference type="PROSITE" id="PS50943">
    <property type="entry name" value="HTH_CROC1"/>
    <property type="match status" value="1"/>
</dbReference>
<organism evidence="3 4">
    <name type="scientific">Azotobacter chroococcum NCIMB 8003</name>
    <dbReference type="NCBI Taxonomy" id="1328314"/>
    <lineage>
        <taxon>Bacteria</taxon>
        <taxon>Pseudomonadati</taxon>
        <taxon>Pseudomonadota</taxon>
        <taxon>Gammaproteobacteria</taxon>
        <taxon>Pseudomonadales</taxon>
        <taxon>Pseudomonadaceae</taxon>
        <taxon>Azotobacter</taxon>
    </lineage>
</organism>
<dbReference type="PANTHER" id="PTHR36924:SF1">
    <property type="entry name" value="ANTITOXIN HIGA-1"/>
    <property type="match status" value="1"/>
</dbReference>
<proteinExistence type="predicted"/>
<dbReference type="RefSeq" id="WP_040107076.1">
    <property type="nucleotide sequence ID" value="NZ_CP010418.1"/>
</dbReference>
<dbReference type="SUPFAM" id="SSF47413">
    <property type="entry name" value="lambda repressor-like DNA-binding domains"/>
    <property type="match status" value="1"/>
</dbReference>
<dbReference type="SMART" id="SM00530">
    <property type="entry name" value="HTH_XRE"/>
    <property type="match status" value="1"/>
</dbReference>
<name>A0A0C4WS64_9GAMM</name>